<comment type="caution">
    <text evidence="3">The sequence shown here is derived from an EMBL/GenBank/DDBJ whole genome shotgun (WGS) entry which is preliminary data.</text>
</comment>
<dbReference type="Proteomes" id="UP000813462">
    <property type="component" value="Unassembled WGS sequence"/>
</dbReference>
<protein>
    <recommendedName>
        <fullName evidence="2">Disease resistance protein At4g27190-like leucine-rich repeats domain-containing protein</fullName>
    </recommendedName>
</protein>
<sequence>MKTFIPAIEANGAHFQAKIHIFNEQVDFPVLETLELRKMNDLEEIWSKNLLPSSFCELRDLNVSNCDKLLLLIPSNLQNKLQKLERISVSDCKSLEEIFEFRRLNEVGGQDVTVSLPQNMHRSRVDLDQNPAFQNLNSIQISGCGSLRNLLSPYMAKGLVNLKNLSVSECPMMEEIIRKPAEGEEIEDKAMLPQISSLTLDCLPKLTSFSQDINTFEWPLMEQINVKECTILKTFFFKLVSTPPLEKVEVDKRHGDCWWHRNIHIMWRHS</sequence>
<evidence type="ECO:0000313" key="3">
    <source>
        <dbReference type="EMBL" id="KAH7546103.1"/>
    </source>
</evidence>
<dbReference type="SUPFAM" id="SSF52047">
    <property type="entry name" value="RNI-like"/>
    <property type="match status" value="1"/>
</dbReference>
<dbReference type="PANTHER" id="PTHR33463:SF198">
    <property type="entry name" value="RPP4C3"/>
    <property type="match status" value="1"/>
</dbReference>
<evidence type="ECO:0000313" key="4">
    <source>
        <dbReference type="Proteomes" id="UP000813462"/>
    </source>
</evidence>
<evidence type="ECO:0000259" key="2">
    <source>
        <dbReference type="Pfam" id="PF23247"/>
    </source>
</evidence>
<dbReference type="AlphaFoldDB" id="A0A978W2B9"/>
<dbReference type="InterPro" id="IPR057135">
    <property type="entry name" value="At4g27190-like_LRR"/>
</dbReference>
<gene>
    <name evidence="3" type="ORF">FEM48_Zijuj01G0165100</name>
</gene>
<dbReference type="Pfam" id="PF23247">
    <property type="entry name" value="LRR_RPS2"/>
    <property type="match status" value="1"/>
</dbReference>
<dbReference type="InterPro" id="IPR032675">
    <property type="entry name" value="LRR_dom_sf"/>
</dbReference>
<feature type="domain" description="Disease resistance protein At4g27190-like leucine-rich repeats" evidence="2">
    <location>
        <begin position="32"/>
        <end position="170"/>
    </location>
</feature>
<reference evidence="3" key="1">
    <citation type="journal article" date="2021" name="Front. Plant Sci.">
        <title>Chromosome-Scale Genome Assembly for Chinese Sour Jujube and Insights Into Its Genome Evolution and Domestication Signature.</title>
        <authorList>
            <person name="Shen L.-Y."/>
            <person name="Luo H."/>
            <person name="Wang X.-L."/>
            <person name="Wang X.-M."/>
            <person name="Qiu X.-J."/>
            <person name="Liu H."/>
            <person name="Zhou S.-S."/>
            <person name="Jia K.-H."/>
            <person name="Nie S."/>
            <person name="Bao Y.-T."/>
            <person name="Zhang R.-G."/>
            <person name="Yun Q.-Z."/>
            <person name="Chai Y.-H."/>
            <person name="Lu J.-Y."/>
            <person name="Li Y."/>
            <person name="Zhao S.-W."/>
            <person name="Mao J.-F."/>
            <person name="Jia S.-G."/>
            <person name="Mao Y.-M."/>
        </authorList>
    </citation>
    <scope>NUCLEOTIDE SEQUENCE</scope>
    <source>
        <strain evidence="3">AT0</strain>
        <tissue evidence="3">Leaf</tissue>
    </source>
</reference>
<accession>A0A978W2B9</accession>
<dbReference type="InterPro" id="IPR050905">
    <property type="entry name" value="Plant_NBS-LRR"/>
</dbReference>
<evidence type="ECO:0000256" key="1">
    <source>
        <dbReference type="ARBA" id="ARBA00022821"/>
    </source>
</evidence>
<keyword evidence="1" id="KW-0611">Plant defense</keyword>
<dbReference type="EMBL" id="JAEACU010000001">
    <property type="protein sequence ID" value="KAH7546103.1"/>
    <property type="molecule type" value="Genomic_DNA"/>
</dbReference>
<proteinExistence type="predicted"/>
<dbReference type="Gene3D" id="3.80.10.10">
    <property type="entry name" value="Ribonuclease Inhibitor"/>
    <property type="match status" value="2"/>
</dbReference>
<name>A0A978W2B9_ZIZJJ</name>
<dbReference type="PANTHER" id="PTHR33463">
    <property type="entry name" value="NB-ARC DOMAIN-CONTAINING PROTEIN-RELATED"/>
    <property type="match status" value="1"/>
</dbReference>
<organism evidence="3 4">
    <name type="scientific">Ziziphus jujuba var. spinosa</name>
    <dbReference type="NCBI Taxonomy" id="714518"/>
    <lineage>
        <taxon>Eukaryota</taxon>
        <taxon>Viridiplantae</taxon>
        <taxon>Streptophyta</taxon>
        <taxon>Embryophyta</taxon>
        <taxon>Tracheophyta</taxon>
        <taxon>Spermatophyta</taxon>
        <taxon>Magnoliopsida</taxon>
        <taxon>eudicotyledons</taxon>
        <taxon>Gunneridae</taxon>
        <taxon>Pentapetalae</taxon>
        <taxon>rosids</taxon>
        <taxon>fabids</taxon>
        <taxon>Rosales</taxon>
        <taxon>Rhamnaceae</taxon>
        <taxon>Paliureae</taxon>
        <taxon>Ziziphus</taxon>
    </lineage>
</organism>